<dbReference type="GO" id="GO:0005634">
    <property type="term" value="C:nucleus"/>
    <property type="evidence" value="ECO:0007669"/>
    <property type="project" value="TreeGrafter"/>
</dbReference>
<accession>J4C2S8</accession>
<keyword evidence="3" id="KW-1185">Reference proteome</keyword>
<dbReference type="InterPro" id="IPR027799">
    <property type="entry name" value="Rtf2_RING-finger"/>
</dbReference>
<proteinExistence type="inferred from homology"/>
<evidence type="ECO:0008006" key="4">
    <source>
        <dbReference type="Google" id="ProtNLM"/>
    </source>
</evidence>
<dbReference type="Pfam" id="PF04641">
    <property type="entry name" value="Rtf2"/>
    <property type="match status" value="1"/>
</dbReference>
<dbReference type="eggNOG" id="KOG3113">
    <property type="taxonomic scope" value="Eukaryota"/>
</dbReference>
<dbReference type="STRING" id="869250.J4C2S8"/>
<organism evidence="2 3">
    <name type="scientific">Theileria orientalis strain Shintoku</name>
    <dbReference type="NCBI Taxonomy" id="869250"/>
    <lineage>
        <taxon>Eukaryota</taxon>
        <taxon>Sar</taxon>
        <taxon>Alveolata</taxon>
        <taxon>Apicomplexa</taxon>
        <taxon>Aconoidasida</taxon>
        <taxon>Piroplasmida</taxon>
        <taxon>Theileriidae</taxon>
        <taxon>Theileria</taxon>
    </lineage>
</organism>
<dbReference type="RefSeq" id="XP_009689517.1">
    <property type="nucleotide sequence ID" value="XM_009691222.1"/>
</dbReference>
<dbReference type="KEGG" id="tot:TOT_010000676"/>
<dbReference type="InterPro" id="IPR006735">
    <property type="entry name" value="Rtf2"/>
</dbReference>
<dbReference type="GO" id="GO:0006274">
    <property type="term" value="P:DNA replication termination"/>
    <property type="evidence" value="ECO:0007669"/>
    <property type="project" value="TreeGrafter"/>
</dbReference>
<dbReference type="Proteomes" id="UP000003786">
    <property type="component" value="Chromosome 1"/>
</dbReference>
<name>J4C2S8_THEOR</name>
<gene>
    <name evidence="2" type="ORF">TOT_010000676</name>
</gene>
<protein>
    <recommendedName>
        <fullName evidence="4">Replication termination factor 2</fullName>
    </recommendedName>
</protein>
<dbReference type="PANTHER" id="PTHR12775:SF0">
    <property type="entry name" value="REPLICATION TERMINATION FACTOR 2"/>
    <property type="match status" value="1"/>
</dbReference>
<dbReference type="EMBL" id="AP011946">
    <property type="protein sequence ID" value="BAM39216.1"/>
    <property type="molecule type" value="Genomic_DNA"/>
</dbReference>
<evidence type="ECO:0000256" key="1">
    <source>
        <dbReference type="ARBA" id="ARBA00009885"/>
    </source>
</evidence>
<dbReference type="VEuPathDB" id="PiroplasmaDB:TOT_010000676"/>
<dbReference type="CDD" id="cd16653">
    <property type="entry name" value="RING-like_Rtf2"/>
    <property type="match status" value="1"/>
</dbReference>
<dbReference type="AlphaFoldDB" id="J4C2S8"/>
<evidence type="ECO:0000313" key="3">
    <source>
        <dbReference type="Proteomes" id="UP000003786"/>
    </source>
</evidence>
<reference evidence="2 3" key="1">
    <citation type="journal article" date="2012" name="MBio">
        <title>Comparative genome analysis of three eukaryotic parasites with differing abilities to transform leukocytes reveals key mediators of Theileria-induced leukocyte transformation.</title>
        <authorList>
            <person name="Hayashida K."/>
            <person name="Hara Y."/>
            <person name="Abe T."/>
            <person name="Yamasaki C."/>
            <person name="Toyoda A."/>
            <person name="Kosuge T."/>
            <person name="Suzuki Y."/>
            <person name="Sato Y."/>
            <person name="Kawashima S."/>
            <person name="Katayama T."/>
            <person name="Wakaguri H."/>
            <person name="Inoue N."/>
            <person name="Homma K."/>
            <person name="Tada-Umezaki M."/>
            <person name="Yagi Y."/>
            <person name="Fujii Y."/>
            <person name="Habara T."/>
            <person name="Kanehisa M."/>
            <person name="Watanabe H."/>
            <person name="Ito K."/>
            <person name="Gojobori T."/>
            <person name="Sugawara H."/>
            <person name="Imanishi T."/>
            <person name="Weir W."/>
            <person name="Gardner M."/>
            <person name="Pain A."/>
            <person name="Shiels B."/>
            <person name="Hattori M."/>
            <person name="Nene V."/>
            <person name="Sugimoto C."/>
        </authorList>
    </citation>
    <scope>NUCLEOTIDE SEQUENCE [LARGE SCALE GENOMIC DNA]</scope>
    <source>
        <strain evidence="2 3">Shintoku</strain>
    </source>
</reference>
<dbReference type="OMA" id="NRGVLIW"/>
<dbReference type="OrthoDB" id="247013at2759"/>
<sequence length="220" mass="24644">MGGDGGSIPSRIDLVRTSGYMFSRNLGGMGYLPNTQCRTVDEHLSSNQLKQLRWTACALSQEPLSSPIVSCKLGLLYNKEAVLRYILSKKPRASFEHLKGLKDIKDVKFMVSKYSAVDKDTNRFICPILRTELSATNRGVLIWKCGCCVSEKAFKKFINTSSNEGVCPNCNSNFTFNPQVFNKSQNLPFNFDLVFLVPDLAEEGVLRTKLLQLNQKNSKT</sequence>
<dbReference type="PANTHER" id="PTHR12775">
    <property type="entry name" value="PROTEIN C20ORF43 HOMOLOG"/>
    <property type="match status" value="1"/>
</dbReference>
<comment type="similarity">
    <text evidence="1">Belongs to the rtf2 family.</text>
</comment>
<dbReference type="GeneID" id="20713565"/>
<evidence type="ECO:0000313" key="2">
    <source>
        <dbReference type="EMBL" id="BAM39216.1"/>
    </source>
</evidence>